<dbReference type="Pfam" id="PF23544">
    <property type="entry name" value="AtuA_ferredoxin"/>
    <property type="match status" value="1"/>
</dbReference>
<dbReference type="RefSeq" id="WP_260723801.1">
    <property type="nucleotide sequence ID" value="NZ_BAAABS010000011.1"/>
</dbReference>
<name>A0ABY5Z0T7_9ACTN</name>
<dbReference type="InterPro" id="IPR056362">
    <property type="entry name" value="AtuA-like_ferredoxin_dom"/>
</dbReference>
<dbReference type="PANTHER" id="PTHR47585">
    <property type="match status" value="1"/>
</dbReference>
<dbReference type="EMBL" id="CP073721">
    <property type="protein sequence ID" value="UWZ34482.1"/>
    <property type="molecule type" value="Genomic_DNA"/>
</dbReference>
<reference evidence="3" key="1">
    <citation type="submission" date="2021-04" db="EMBL/GenBank/DDBJ databases">
        <title>Biosynthetic gene clusters of Dactylosporangioum roseum.</title>
        <authorList>
            <person name="Hartkoorn R.C."/>
            <person name="Beaudoing E."/>
            <person name="Hot D."/>
            <person name="Moureu S."/>
        </authorList>
    </citation>
    <scope>NUCLEOTIDE SEQUENCE</scope>
    <source>
        <strain evidence="3">NRRL B-16295</strain>
    </source>
</reference>
<proteinExistence type="predicted"/>
<evidence type="ECO:0000259" key="2">
    <source>
        <dbReference type="Pfam" id="PF23544"/>
    </source>
</evidence>
<dbReference type="PANTHER" id="PTHR47585:SF1">
    <property type="entry name" value="DUF1446 DOMAIN-CONTAINING PROTEIN"/>
    <property type="match status" value="1"/>
</dbReference>
<keyword evidence="4" id="KW-1185">Reference proteome</keyword>
<dbReference type="Proteomes" id="UP001058271">
    <property type="component" value="Chromosome"/>
</dbReference>
<feature type="domain" description="AtuA-like ferredoxin-fold" evidence="2">
    <location>
        <begin position="487"/>
        <end position="583"/>
    </location>
</feature>
<evidence type="ECO:0000313" key="3">
    <source>
        <dbReference type="EMBL" id="UWZ34482.1"/>
    </source>
</evidence>
<gene>
    <name evidence="3" type="ORF">Drose_25035</name>
</gene>
<dbReference type="InterPro" id="IPR010839">
    <property type="entry name" value="AtuA_N"/>
</dbReference>
<evidence type="ECO:0000259" key="1">
    <source>
        <dbReference type="Pfam" id="PF07287"/>
    </source>
</evidence>
<accession>A0ABY5Z0T7</accession>
<sequence length="599" mass="63123">MTKPTVSIGQFAAFYGDRGQEAMQAHLDVGVDFLVGDYLAELTMLVLSKTQQRSGVGYAAGFVDDLAPLLRQISGSGTKVVTNAGGHDPEACARAVREKCAELGVPLTVAWVHGDDVRPQVQHALSDGAALVNMDSGVPYSGGPDSIVTANAYLGIWPIVEALSAGADIVICPRVTDAALAMAPAAYWHGWKRDDWDRLATALVVGHVIECGSQATGGNFSGFLRDGTTGTPGMPRAEVSADGSAVVRSSGGTRGGVTVATVTEQLIYEVKGRLYYNPDVVADLGTVRLEQLDDGVRVADVRGHAPTDQLKVSLSGFGGFRNSVSIGLTGQDIGQKAEWITNQVAEIVGGFDSFDAHDISLVGPAVPGDPGTMTEGMAVLIISVRDEDRSKVGRRLFSDRIAPLITASVPGFFMVAPPQREQGVAVQWPCLIAKSAVRQSFAVGDGALNAVPWGPCTAADELDELAAALVRSAAPAVVPEPGDEIAVPLAEVVGTRSGDKAGMSNLGVYAFSDEGWTWLRHWLTVERIQQLLPETRYLKVERVEFANLRALNFLIHDFLDAGVSSCLRIDAQGKAVGEYLRSKVVPVPVALVGGGALDV</sequence>
<evidence type="ECO:0000313" key="4">
    <source>
        <dbReference type="Proteomes" id="UP001058271"/>
    </source>
</evidence>
<dbReference type="Pfam" id="PF07287">
    <property type="entry name" value="AtuA"/>
    <property type="match status" value="1"/>
</dbReference>
<organism evidence="3 4">
    <name type="scientific">Dactylosporangium roseum</name>
    <dbReference type="NCBI Taxonomy" id="47989"/>
    <lineage>
        <taxon>Bacteria</taxon>
        <taxon>Bacillati</taxon>
        <taxon>Actinomycetota</taxon>
        <taxon>Actinomycetes</taxon>
        <taxon>Micromonosporales</taxon>
        <taxon>Micromonosporaceae</taxon>
        <taxon>Dactylosporangium</taxon>
    </lineage>
</organism>
<protein>
    <submittedName>
        <fullName evidence="3">DUF1446 domain-containing protein</fullName>
    </submittedName>
</protein>
<feature type="domain" description="Acyclic terpene utilisation N-terminal" evidence="1">
    <location>
        <begin position="6"/>
        <end position="441"/>
    </location>
</feature>